<keyword evidence="1" id="KW-0520">NAD</keyword>
<evidence type="ECO:0000313" key="4">
    <source>
        <dbReference type="Proteomes" id="UP001230289"/>
    </source>
</evidence>
<dbReference type="InterPro" id="IPR036291">
    <property type="entry name" value="NAD(P)-bd_dom_sf"/>
</dbReference>
<dbReference type="CDD" id="cd08946">
    <property type="entry name" value="SDR_e"/>
    <property type="match status" value="1"/>
</dbReference>
<gene>
    <name evidence="3" type="ORF">RBR11_15805</name>
</gene>
<feature type="domain" description="NAD-dependent epimerase/dehydratase" evidence="2">
    <location>
        <begin position="12"/>
        <end position="230"/>
    </location>
</feature>
<evidence type="ECO:0000313" key="3">
    <source>
        <dbReference type="EMBL" id="MDQ4215383.1"/>
    </source>
</evidence>
<dbReference type="SUPFAM" id="SSF51735">
    <property type="entry name" value="NAD(P)-binding Rossmann-fold domains"/>
    <property type="match status" value="1"/>
</dbReference>
<dbReference type="Pfam" id="PF01370">
    <property type="entry name" value="Epimerase"/>
    <property type="match status" value="1"/>
</dbReference>
<proteinExistence type="predicted"/>
<keyword evidence="4" id="KW-1185">Reference proteome</keyword>
<protein>
    <submittedName>
        <fullName evidence="3">SDR family oxidoreductase</fullName>
    </submittedName>
</protein>
<organism evidence="3 4">
    <name type="scientific">Microbacterium capsulatum</name>
    <dbReference type="NCBI Taxonomy" id="3041921"/>
    <lineage>
        <taxon>Bacteria</taxon>
        <taxon>Bacillati</taxon>
        <taxon>Actinomycetota</taxon>
        <taxon>Actinomycetes</taxon>
        <taxon>Micrococcales</taxon>
        <taxon>Microbacteriaceae</taxon>
        <taxon>Microbacterium</taxon>
    </lineage>
</organism>
<name>A0ABU0XJS9_9MICO</name>
<accession>A0ABU0XJS9</accession>
<dbReference type="PANTHER" id="PTHR43574">
    <property type="entry name" value="EPIMERASE-RELATED"/>
    <property type="match status" value="1"/>
</dbReference>
<dbReference type="InterPro" id="IPR001509">
    <property type="entry name" value="Epimerase_deHydtase"/>
</dbReference>
<comment type="caution">
    <text evidence="3">The sequence shown here is derived from an EMBL/GenBank/DDBJ whole genome shotgun (WGS) entry which is preliminary data.</text>
</comment>
<sequence>MSESYARPHRWVIGAGGLLGGAICRAAAERGEAPFTHRVTWDSRESALASLTAGLQGFRRIRNGRRLEILWCAGSGVTSSGQAHLEQEISVLSEFLESLANHLSPEELASLTLFYPSSVGGVYGGSTDAPITEVSATQAISPYGEAKLRAENIVRRFAHAHSVRVFIGRLSNLYGAGQDMRKGQGLISVLLQKNLERNATTIFMPLDTLRDYIYVDDAAALILDCVDRCATASSSQTVTKIIAANSPTSIASILGAVRTELKRRPLVVMASTPQASMQARNLTVQSVVWPDLDQRHLTSLPVGIMKMRRTLRS</sequence>
<dbReference type="RefSeq" id="WP_308490332.1">
    <property type="nucleotide sequence ID" value="NZ_JAVFCB010000010.1"/>
</dbReference>
<reference evidence="3 4" key="1">
    <citation type="submission" date="2023-08" db="EMBL/GenBank/DDBJ databases">
        <title>Microbacterium sp. nov., isolated from a waste landfill.</title>
        <authorList>
            <person name="Wen W."/>
        </authorList>
    </citation>
    <scope>NUCLEOTIDE SEQUENCE [LARGE SCALE GENOMIC DNA]</scope>
    <source>
        <strain evidence="3 4">ASV81</strain>
    </source>
</reference>
<dbReference type="EMBL" id="JAVFCB010000010">
    <property type="protein sequence ID" value="MDQ4215383.1"/>
    <property type="molecule type" value="Genomic_DNA"/>
</dbReference>
<evidence type="ECO:0000256" key="1">
    <source>
        <dbReference type="ARBA" id="ARBA00023027"/>
    </source>
</evidence>
<dbReference type="Gene3D" id="3.40.50.720">
    <property type="entry name" value="NAD(P)-binding Rossmann-like Domain"/>
    <property type="match status" value="1"/>
</dbReference>
<evidence type="ECO:0000259" key="2">
    <source>
        <dbReference type="Pfam" id="PF01370"/>
    </source>
</evidence>
<dbReference type="Proteomes" id="UP001230289">
    <property type="component" value="Unassembled WGS sequence"/>
</dbReference>